<dbReference type="InterPro" id="IPR002525">
    <property type="entry name" value="Transp_IS110-like_N"/>
</dbReference>
<dbReference type="Proteomes" id="UP001602370">
    <property type="component" value="Unassembled WGS sequence"/>
</dbReference>
<dbReference type="RefSeq" id="WP_078945053.1">
    <property type="nucleotide sequence ID" value="NZ_JBIBDZ010000026.1"/>
</dbReference>
<gene>
    <name evidence="2" type="ORF">ACFY8C_39790</name>
</gene>
<dbReference type="EMBL" id="JBIBDZ010000026">
    <property type="protein sequence ID" value="MFF5924371.1"/>
    <property type="molecule type" value="Genomic_DNA"/>
</dbReference>
<accession>A0ABW6Y3Q1</accession>
<evidence type="ECO:0000313" key="3">
    <source>
        <dbReference type="Proteomes" id="UP001602370"/>
    </source>
</evidence>
<proteinExistence type="predicted"/>
<name>A0ABW6Y3Q1_9ACTN</name>
<organism evidence="2 3">
    <name type="scientific">Streptomyces flavochromogenes</name>
    <dbReference type="NCBI Taxonomy" id="68199"/>
    <lineage>
        <taxon>Bacteria</taxon>
        <taxon>Bacillati</taxon>
        <taxon>Actinomycetota</taxon>
        <taxon>Actinomycetes</taxon>
        <taxon>Kitasatosporales</taxon>
        <taxon>Streptomycetaceae</taxon>
        <taxon>Streptomyces</taxon>
    </lineage>
</organism>
<comment type="caution">
    <text evidence="2">The sequence shown here is derived from an EMBL/GenBank/DDBJ whole genome shotgun (WGS) entry which is preliminary data.</text>
</comment>
<sequence>MSAPGIAVIGGIDTHTDMHQAAVIDSVGRHLDTQSFETTAAGSAQLLVWLRARGDAIAVGMEDAGAYGA</sequence>
<evidence type="ECO:0000259" key="1">
    <source>
        <dbReference type="Pfam" id="PF01548"/>
    </source>
</evidence>
<reference evidence="2 3" key="1">
    <citation type="submission" date="2024-10" db="EMBL/GenBank/DDBJ databases">
        <title>The Natural Products Discovery Center: Release of the First 8490 Sequenced Strains for Exploring Actinobacteria Biosynthetic Diversity.</title>
        <authorList>
            <person name="Kalkreuter E."/>
            <person name="Kautsar S.A."/>
            <person name="Yang D."/>
            <person name="Bader C.D."/>
            <person name="Teijaro C.N."/>
            <person name="Fluegel L."/>
            <person name="Davis C.M."/>
            <person name="Simpson J.R."/>
            <person name="Lauterbach L."/>
            <person name="Steele A.D."/>
            <person name="Gui C."/>
            <person name="Meng S."/>
            <person name="Li G."/>
            <person name="Viehrig K."/>
            <person name="Ye F."/>
            <person name="Su P."/>
            <person name="Kiefer A.F."/>
            <person name="Nichols A."/>
            <person name="Cepeda A.J."/>
            <person name="Yan W."/>
            <person name="Fan B."/>
            <person name="Jiang Y."/>
            <person name="Adhikari A."/>
            <person name="Zheng C.-J."/>
            <person name="Schuster L."/>
            <person name="Cowan T.M."/>
            <person name="Smanski M.J."/>
            <person name="Chevrette M.G."/>
            <person name="De Carvalho L.P.S."/>
            <person name="Shen B."/>
        </authorList>
    </citation>
    <scope>NUCLEOTIDE SEQUENCE [LARGE SCALE GENOMIC DNA]</scope>
    <source>
        <strain evidence="2 3">NPDC012605</strain>
    </source>
</reference>
<feature type="domain" description="Transposase IS110-like N-terminal" evidence="1">
    <location>
        <begin position="11"/>
        <end position="69"/>
    </location>
</feature>
<keyword evidence="3" id="KW-1185">Reference proteome</keyword>
<dbReference type="Pfam" id="PF01548">
    <property type="entry name" value="DEDD_Tnp_IS110"/>
    <property type="match status" value="1"/>
</dbReference>
<evidence type="ECO:0000313" key="2">
    <source>
        <dbReference type="EMBL" id="MFF5924371.1"/>
    </source>
</evidence>
<protein>
    <submittedName>
        <fullName evidence="2">Transposase</fullName>
    </submittedName>
</protein>